<dbReference type="Proteomes" id="UP000076842">
    <property type="component" value="Unassembled WGS sequence"/>
</dbReference>
<feature type="coiled-coil region" evidence="3">
    <location>
        <begin position="331"/>
        <end position="365"/>
    </location>
</feature>
<dbReference type="InParanoid" id="A0A165FJ33"/>
<protein>
    <recommendedName>
        <fullName evidence="7">Afadin and alpha-actinin-binding-domain-containing protein</fullName>
    </recommendedName>
</protein>
<dbReference type="Pfam" id="PF11559">
    <property type="entry name" value="ADIP"/>
    <property type="match status" value="1"/>
</dbReference>
<feature type="region of interest" description="Disordered" evidence="4">
    <location>
        <begin position="471"/>
        <end position="525"/>
    </location>
</feature>
<reference evidence="5 6" key="1">
    <citation type="journal article" date="2016" name="Mol. Biol. Evol.">
        <title>Comparative Genomics of Early-Diverging Mushroom-Forming Fungi Provides Insights into the Origins of Lignocellulose Decay Capabilities.</title>
        <authorList>
            <person name="Nagy L.G."/>
            <person name="Riley R."/>
            <person name="Tritt A."/>
            <person name="Adam C."/>
            <person name="Daum C."/>
            <person name="Floudas D."/>
            <person name="Sun H."/>
            <person name="Yadav J.S."/>
            <person name="Pangilinan J."/>
            <person name="Larsson K.H."/>
            <person name="Matsuura K."/>
            <person name="Barry K."/>
            <person name="Labutti K."/>
            <person name="Kuo R."/>
            <person name="Ohm R.A."/>
            <person name="Bhattacharya S.S."/>
            <person name="Shirouzu T."/>
            <person name="Yoshinaga Y."/>
            <person name="Martin F.M."/>
            <person name="Grigoriev I.V."/>
            <person name="Hibbett D.S."/>
        </authorList>
    </citation>
    <scope>NUCLEOTIDE SEQUENCE [LARGE SCALE GENOMIC DNA]</scope>
    <source>
        <strain evidence="5 6">HHB12733</strain>
    </source>
</reference>
<dbReference type="AlphaFoldDB" id="A0A165FJ33"/>
<accession>A0A165FJ33</accession>
<feature type="region of interest" description="Disordered" evidence="4">
    <location>
        <begin position="1"/>
        <end position="38"/>
    </location>
</feature>
<feature type="coiled-coil region" evidence="3">
    <location>
        <begin position="118"/>
        <end position="145"/>
    </location>
</feature>
<evidence type="ECO:0000313" key="5">
    <source>
        <dbReference type="EMBL" id="KZT56823.1"/>
    </source>
</evidence>
<dbReference type="STRING" id="1353952.A0A165FJ33"/>
<dbReference type="InterPro" id="IPR021622">
    <property type="entry name" value="Afadin/alpha-actinin-bd"/>
</dbReference>
<evidence type="ECO:0000313" key="6">
    <source>
        <dbReference type="Proteomes" id="UP000076842"/>
    </source>
</evidence>
<evidence type="ECO:0000256" key="2">
    <source>
        <dbReference type="ARBA" id="ARBA00023054"/>
    </source>
</evidence>
<name>A0A165FJ33_9BASI</name>
<dbReference type="OrthoDB" id="312015at2759"/>
<feature type="coiled-coil region" evidence="3">
    <location>
        <begin position="405"/>
        <end position="439"/>
    </location>
</feature>
<proteinExistence type="inferred from homology"/>
<keyword evidence="2 3" id="KW-0175">Coiled coil</keyword>
<sequence length="657" mass="70405">MTAIPPTPGRVRFLSPPASSPASTSTASASTSATSNADYTSSLSFLTTQLQSHGFLPPSSLLSHSSALAQLPADEQHELQKCLMGMLQQRVEDMERLEEAGAEMRRGEWEGARWKGVAREEQEGRERAEREREALRARMSALAKTLSLEHTSHKQTTTQLQRAQSSLQTARAHAQAELRKREKEAERMGERLARVASEQARLGALGSGLRLQGVLSASTVSLPTDALLETQLRETEDSRARLVEENDALRSALLTAANALQSLAVPGAAPMLGSALFTPGMMLGEGADWQAENARTKLLELCARLREKLANPSTSGSTAAGNDPAPEDSELAIAKDEVQRLAGNVRRLEEELSQARGREERGQKMMEMYAMQATRGRGSDVGLDSPQVSKKAALDAQALAIEQERAQLTTAAVELGKERAELQRQRAQLDEERRKAALRALLDDLPPTPTGMLPSSTPAVAIIRASISDDEDVLPEPQLRTPSPAPRHRRKRRSQSPAAGKRSSLSGAHAHGKGKRPAVFPRKSAMRAAADWKPAVGSPLKAVTTFAASSSSAASERLTLSVASLGEKGKERARGEKENAPPLPLPSFAPSTPLPRQSLRASRDSTLRPPARESVGPQAGAGRDSMRLSASHLVGGGGMGGRRKSVLGGGAQRVWRG</sequence>
<evidence type="ECO:0008006" key="7">
    <source>
        <dbReference type="Google" id="ProtNLM"/>
    </source>
</evidence>
<organism evidence="5 6">
    <name type="scientific">Calocera cornea HHB12733</name>
    <dbReference type="NCBI Taxonomy" id="1353952"/>
    <lineage>
        <taxon>Eukaryota</taxon>
        <taxon>Fungi</taxon>
        <taxon>Dikarya</taxon>
        <taxon>Basidiomycota</taxon>
        <taxon>Agaricomycotina</taxon>
        <taxon>Dacrymycetes</taxon>
        <taxon>Dacrymycetales</taxon>
        <taxon>Dacrymycetaceae</taxon>
        <taxon>Calocera</taxon>
    </lineage>
</organism>
<feature type="region of interest" description="Disordered" evidence="4">
    <location>
        <begin position="567"/>
        <end position="657"/>
    </location>
</feature>
<evidence type="ECO:0000256" key="4">
    <source>
        <dbReference type="SAM" id="MobiDB-lite"/>
    </source>
</evidence>
<feature type="compositionally biased region" description="Low complexity" evidence="4">
    <location>
        <begin position="15"/>
        <end position="38"/>
    </location>
</feature>
<feature type="compositionally biased region" description="Basic and acidic residues" evidence="4">
    <location>
        <begin position="567"/>
        <end position="579"/>
    </location>
</feature>
<comment type="similarity">
    <text evidence="1">Belongs to the ADIP family.</text>
</comment>
<dbReference type="EMBL" id="KV423972">
    <property type="protein sequence ID" value="KZT56823.1"/>
    <property type="molecule type" value="Genomic_DNA"/>
</dbReference>
<keyword evidence="6" id="KW-1185">Reference proteome</keyword>
<evidence type="ECO:0000256" key="3">
    <source>
        <dbReference type="SAM" id="Coils"/>
    </source>
</evidence>
<gene>
    <name evidence="5" type="ORF">CALCODRAFT_555749</name>
</gene>
<evidence type="ECO:0000256" key="1">
    <source>
        <dbReference type="ARBA" id="ARBA00009291"/>
    </source>
</evidence>